<dbReference type="Pfam" id="PF07963">
    <property type="entry name" value="N_methyl"/>
    <property type="match status" value="1"/>
</dbReference>
<keyword evidence="1" id="KW-1133">Transmembrane helix</keyword>
<sequence length="374" mass="40295">MRNILAKISSFLCLKSDGFKISGWQKKWFQLSNFVRHYRLPINKSSSGMTLVELMVAIIISAMVIIVASSALVNLLTVNQKAAAKIERRIDLSRAFDFMSYEIRTSRRINSSATAVADGTNTLIENVVTSTGLNLSDLGSYGTMVLYLEIPIIDNPPTTCPVGSPHAGLPPPTPTDYDQVIYDIRPNPSSWLSPRIISRYGRIPRSDGTIDPCEDPVSSDVLVDSISDRDITPTPNCTTPGVLSGGGGFYACVNGGLVDLYMQSKLGDLKTHNLASKAFSRLSTNNTLAAPVLSGTRQTGTNNLNLSWTWTGSNGVTFKLYRVVAGATTEVYSGANLSLTDTLAGNSGDANCYSVIATVGSYTSDYSNQVCETR</sequence>
<name>A0A2T1C3W5_9CYAN</name>
<dbReference type="AlphaFoldDB" id="A0A2T1C3W5"/>
<evidence type="ECO:0000313" key="2">
    <source>
        <dbReference type="EMBL" id="PSB02946.1"/>
    </source>
</evidence>
<dbReference type="OrthoDB" id="427050at2"/>
<accession>A0A2T1C3W5</accession>
<keyword evidence="3" id="KW-1185">Reference proteome</keyword>
<dbReference type="PROSITE" id="PS00409">
    <property type="entry name" value="PROKAR_NTER_METHYL"/>
    <property type="match status" value="1"/>
</dbReference>
<gene>
    <name evidence="2" type="ORF">C7B64_10735</name>
</gene>
<dbReference type="InterPro" id="IPR012902">
    <property type="entry name" value="N_methyl_site"/>
</dbReference>
<keyword evidence="1" id="KW-0472">Membrane</keyword>
<dbReference type="Proteomes" id="UP000238762">
    <property type="component" value="Unassembled WGS sequence"/>
</dbReference>
<reference evidence="2 3" key="2">
    <citation type="submission" date="2018-03" db="EMBL/GenBank/DDBJ databases">
        <title>The ancient ancestry and fast evolution of plastids.</title>
        <authorList>
            <person name="Moore K.R."/>
            <person name="Magnabosco C."/>
            <person name="Momper L."/>
            <person name="Gold D.A."/>
            <person name="Bosak T."/>
            <person name="Fournier G.P."/>
        </authorList>
    </citation>
    <scope>NUCLEOTIDE SEQUENCE [LARGE SCALE GENOMIC DNA]</scope>
    <source>
        <strain evidence="2 3">CCAP 1448/3</strain>
    </source>
</reference>
<dbReference type="EMBL" id="PVWJ01000045">
    <property type="protein sequence ID" value="PSB02946.1"/>
    <property type="molecule type" value="Genomic_DNA"/>
</dbReference>
<comment type="caution">
    <text evidence="2">The sequence shown here is derived from an EMBL/GenBank/DDBJ whole genome shotgun (WGS) entry which is preliminary data.</text>
</comment>
<keyword evidence="1" id="KW-0812">Transmembrane</keyword>
<organism evidence="2 3">
    <name type="scientific">Merismopedia glauca CCAP 1448/3</name>
    <dbReference type="NCBI Taxonomy" id="1296344"/>
    <lineage>
        <taxon>Bacteria</taxon>
        <taxon>Bacillati</taxon>
        <taxon>Cyanobacteriota</taxon>
        <taxon>Cyanophyceae</taxon>
        <taxon>Synechococcales</taxon>
        <taxon>Merismopediaceae</taxon>
        <taxon>Merismopedia</taxon>
    </lineage>
</organism>
<evidence type="ECO:0000313" key="3">
    <source>
        <dbReference type="Proteomes" id="UP000238762"/>
    </source>
</evidence>
<feature type="transmembrane region" description="Helical" evidence="1">
    <location>
        <begin position="54"/>
        <end position="78"/>
    </location>
</feature>
<proteinExistence type="predicted"/>
<reference evidence="2 3" key="1">
    <citation type="submission" date="2018-02" db="EMBL/GenBank/DDBJ databases">
        <authorList>
            <person name="Cohen D.B."/>
            <person name="Kent A.D."/>
        </authorList>
    </citation>
    <scope>NUCLEOTIDE SEQUENCE [LARGE SCALE GENOMIC DNA]</scope>
    <source>
        <strain evidence="2 3">CCAP 1448/3</strain>
    </source>
</reference>
<evidence type="ECO:0000256" key="1">
    <source>
        <dbReference type="SAM" id="Phobius"/>
    </source>
</evidence>
<protein>
    <submittedName>
        <fullName evidence="2">Prepilin-type cleavage/methylation domain-containing protein</fullName>
    </submittedName>
</protein>